<keyword evidence="1" id="KW-0472">Membrane</keyword>
<evidence type="ECO:0000313" key="2">
    <source>
        <dbReference type="EMBL" id="GAG49229.1"/>
    </source>
</evidence>
<dbReference type="AlphaFoldDB" id="X0Y0D0"/>
<keyword evidence="1" id="KW-1133">Transmembrane helix</keyword>
<gene>
    <name evidence="2" type="ORF">S01H1_85312</name>
</gene>
<proteinExistence type="predicted"/>
<evidence type="ECO:0000256" key="1">
    <source>
        <dbReference type="SAM" id="Phobius"/>
    </source>
</evidence>
<organism evidence="2">
    <name type="scientific">marine sediment metagenome</name>
    <dbReference type="NCBI Taxonomy" id="412755"/>
    <lineage>
        <taxon>unclassified sequences</taxon>
        <taxon>metagenomes</taxon>
        <taxon>ecological metagenomes</taxon>
    </lineage>
</organism>
<reference evidence="2" key="1">
    <citation type="journal article" date="2014" name="Front. Microbiol.">
        <title>High frequency of phylogenetically diverse reductive dehalogenase-homologous genes in deep subseafloor sedimentary metagenomes.</title>
        <authorList>
            <person name="Kawai M."/>
            <person name="Futagami T."/>
            <person name="Toyoda A."/>
            <person name="Takaki Y."/>
            <person name="Nishi S."/>
            <person name="Hori S."/>
            <person name="Arai W."/>
            <person name="Tsubouchi T."/>
            <person name="Morono Y."/>
            <person name="Uchiyama I."/>
            <person name="Ito T."/>
            <person name="Fujiyama A."/>
            <person name="Inagaki F."/>
            <person name="Takami H."/>
        </authorList>
    </citation>
    <scope>NUCLEOTIDE SEQUENCE</scope>
    <source>
        <strain evidence="2">Expedition CK06-06</strain>
    </source>
</reference>
<sequence>VNPHIISEMNILLNIGNLNVATVVIVVVALASKIQWPTQTHVGISVMIVVTVCF</sequence>
<name>X0Y0D0_9ZZZZ</name>
<feature type="non-terminal residue" evidence="2">
    <location>
        <position position="1"/>
    </location>
</feature>
<protein>
    <submittedName>
        <fullName evidence="2">Uncharacterized protein</fullName>
    </submittedName>
</protein>
<comment type="caution">
    <text evidence="2">The sequence shown here is derived from an EMBL/GenBank/DDBJ whole genome shotgun (WGS) entry which is preliminary data.</text>
</comment>
<accession>X0Y0D0</accession>
<dbReference type="EMBL" id="BARS01058540">
    <property type="protein sequence ID" value="GAG49229.1"/>
    <property type="molecule type" value="Genomic_DNA"/>
</dbReference>
<feature type="transmembrane region" description="Helical" evidence="1">
    <location>
        <begin position="12"/>
        <end position="31"/>
    </location>
</feature>
<keyword evidence="1" id="KW-0812">Transmembrane</keyword>